<reference evidence="2" key="1">
    <citation type="submission" date="1994-09" db="EMBL/GenBank/DDBJ databases">
        <authorList>
            <person name="Robison K."/>
        </authorList>
    </citation>
    <scope>NUCLEOTIDE SEQUENCE</scope>
</reference>
<feature type="transmembrane region" description="Helical" evidence="1">
    <location>
        <begin position="15"/>
        <end position="36"/>
    </location>
</feature>
<proteinExistence type="predicted"/>
<reference evidence="2" key="2">
    <citation type="submission" date="1995-04" db="EMBL/GenBank/DDBJ databases">
        <authorList>
            <person name="Smith D.R."/>
        </authorList>
    </citation>
    <scope>NUCLEOTIDE SEQUENCE</scope>
</reference>
<dbReference type="EMBL" id="U15183">
    <property type="protein sequence ID" value="AAA63002.1"/>
    <property type="molecule type" value="Genomic_DNA"/>
</dbReference>
<dbReference type="RefSeq" id="WP_041323381.1">
    <property type="nucleotide sequence ID" value="NZ_CP029543.1"/>
</dbReference>
<dbReference type="AlphaFoldDB" id="Q50084"/>
<keyword evidence="1" id="KW-0472">Membrane</keyword>
<dbReference type="Proteomes" id="UP000249682">
    <property type="component" value="Chromosome"/>
</dbReference>
<evidence type="ECO:0000313" key="3">
    <source>
        <dbReference type="EMBL" id="AWV48658.1"/>
    </source>
</evidence>
<evidence type="ECO:0000313" key="2">
    <source>
        <dbReference type="EMBL" id="AAA63002.1"/>
    </source>
</evidence>
<accession>Q50084</accession>
<keyword evidence="1" id="KW-1133">Transmembrane helix</keyword>
<evidence type="ECO:0000313" key="4">
    <source>
        <dbReference type="Proteomes" id="UP000249682"/>
    </source>
</evidence>
<reference evidence="3 4" key="3">
    <citation type="submission" date="2018-05" db="EMBL/GenBank/DDBJ databases">
        <title>Evolution of small genomes with special reference to Mycobacterium leprae.</title>
        <authorList>
            <person name="Mohanty P.S."/>
            <person name="Bansal A.K."/>
            <person name="Gupta U.D."/>
            <person name="Naaz F."/>
            <person name="Dwivedi V.D."/>
            <person name="Singh H."/>
            <person name="Gupta G."/>
            <person name="Sharma S."/>
            <person name="Arora M."/>
        </authorList>
    </citation>
    <scope>NUCLEOTIDE SEQUENCE [LARGE SCALE GENOMIC DNA]</scope>
    <source>
        <strain evidence="3 4">MRHRU-235-G</strain>
    </source>
</reference>
<sequence>MAKIPVAVAEREVRIVIVVAVMEFGVYLLRSFFFYFHDNKAVTNGFPLTSQPFNTKHLVH</sequence>
<protein>
    <submittedName>
        <fullName evidence="2">U1740z</fullName>
    </submittedName>
</protein>
<evidence type="ECO:0000256" key="1">
    <source>
        <dbReference type="SAM" id="Phobius"/>
    </source>
</evidence>
<dbReference type="EMBL" id="CP029543">
    <property type="protein sequence ID" value="AWV48658.1"/>
    <property type="molecule type" value="Genomic_DNA"/>
</dbReference>
<gene>
    <name evidence="3" type="ORF">DIJ64_13080</name>
</gene>
<keyword evidence="1" id="KW-0812">Transmembrane</keyword>
<name>Q50084_MYCLR</name>
<organism evidence="2">
    <name type="scientific">Mycobacterium leprae</name>
    <dbReference type="NCBI Taxonomy" id="1769"/>
    <lineage>
        <taxon>Bacteria</taxon>
        <taxon>Bacillati</taxon>
        <taxon>Actinomycetota</taxon>
        <taxon>Actinomycetes</taxon>
        <taxon>Mycobacteriales</taxon>
        <taxon>Mycobacteriaceae</taxon>
        <taxon>Mycobacterium</taxon>
    </lineage>
</organism>